<evidence type="ECO:0000256" key="3">
    <source>
        <dbReference type="ARBA" id="ARBA00022989"/>
    </source>
</evidence>
<dbReference type="Gene3D" id="3.40.50.410">
    <property type="entry name" value="von Willebrand factor, type A domain"/>
    <property type="match status" value="1"/>
</dbReference>
<dbReference type="InterPro" id="IPR024163">
    <property type="entry name" value="Aerotolerance_reg_N"/>
</dbReference>
<dbReference type="EMBL" id="RYZH01000096">
    <property type="protein sequence ID" value="RUL81398.1"/>
    <property type="molecule type" value="Genomic_DNA"/>
</dbReference>
<dbReference type="Pfam" id="PF13519">
    <property type="entry name" value="VWA_2"/>
    <property type="match status" value="1"/>
</dbReference>
<dbReference type="Pfam" id="PF07584">
    <property type="entry name" value="BatA"/>
    <property type="match status" value="1"/>
</dbReference>
<keyword evidence="3" id="KW-1133">Transmembrane helix</keyword>
<dbReference type="RefSeq" id="WP_126728220.1">
    <property type="nucleotide sequence ID" value="NZ_RYZH01000096.1"/>
</dbReference>
<comment type="caution">
    <text evidence="6">The sequence shown here is derived from an EMBL/GenBank/DDBJ whole genome shotgun (WGS) entry which is preliminary data.</text>
</comment>
<reference evidence="6 7" key="1">
    <citation type="submission" date="2018-12" db="EMBL/GenBank/DDBJ databases">
        <authorList>
            <person name="Toschakov S.V."/>
        </authorList>
    </citation>
    <scope>NUCLEOTIDE SEQUENCE [LARGE SCALE GENOMIC DNA]</scope>
    <source>
        <strain evidence="6 7">GM2012</strain>
    </source>
</reference>
<organism evidence="6 7">
    <name type="scientific">Tautonia sociabilis</name>
    <dbReference type="NCBI Taxonomy" id="2080755"/>
    <lineage>
        <taxon>Bacteria</taxon>
        <taxon>Pseudomonadati</taxon>
        <taxon>Planctomycetota</taxon>
        <taxon>Planctomycetia</taxon>
        <taxon>Isosphaerales</taxon>
        <taxon>Isosphaeraceae</taxon>
        <taxon>Tautonia</taxon>
    </lineage>
</organism>
<dbReference type="AlphaFoldDB" id="A0A432MBZ6"/>
<evidence type="ECO:0000256" key="1">
    <source>
        <dbReference type="ARBA" id="ARBA00022475"/>
    </source>
</evidence>
<dbReference type="SMART" id="SM00327">
    <property type="entry name" value="VWA"/>
    <property type="match status" value="1"/>
</dbReference>
<accession>A0A432MBZ6</accession>
<keyword evidence="2" id="KW-0812">Transmembrane</keyword>
<protein>
    <submittedName>
        <fullName evidence="6">VWA domain-containing protein</fullName>
    </submittedName>
</protein>
<proteinExistence type="predicted"/>
<gene>
    <name evidence="6" type="ORF">TsocGM_25175</name>
</gene>
<name>A0A432MBZ6_9BACT</name>
<evidence type="ECO:0000313" key="7">
    <source>
        <dbReference type="Proteomes" id="UP000280296"/>
    </source>
</evidence>
<keyword evidence="4" id="KW-0472">Membrane</keyword>
<reference evidence="6 7" key="2">
    <citation type="submission" date="2019-01" db="EMBL/GenBank/DDBJ databases">
        <title>Tautonia sociabilis, a novel thermotolerant planctomycete of Isosphaeraceae family, isolated from a 4000 m deep subterranean habitat.</title>
        <authorList>
            <person name="Kovaleva O.L."/>
            <person name="Elcheninov A.G."/>
            <person name="Van Heerden E."/>
            <person name="Toshchakov S.V."/>
            <person name="Novikov A."/>
            <person name="Bonch-Osmolovskaya E.A."/>
            <person name="Kublanov I.V."/>
        </authorList>
    </citation>
    <scope>NUCLEOTIDE SEQUENCE [LARGE SCALE GENOMIC DNA]</scope>
    <source>
        <strain evidence="6 7">GM2012</strain>
    </source>
</reference>
<dbReference type="InterPro" id="IPR050768">
    <property type="entry name" value="UPF0353/GerABKA_families"/>
</dbReference>
<dbReference type="OrthoDB" id="6206554at2"/>
<dbReference type="InterPro" id="IPR002035">
    <property type="entry name" value="VWF_A"/>
</dbReference>
<dbReference type="PROSITE" id="PS50234">
    <property type="entry name" value="VWFA"/>
    <property type="match status" value="1"/>
</dbReference>
<keyword evidence="1" id="KW-1003">Cell membrane</keyword>
<dbReference type="InterPro" id="IPR036465">
    <property type="entry name" value="vWFA_dom_sf"/>
</dbReference>
<dbReference type="PANTHER" id="PTHR22550">
    <property type="entry name" value="SPORE GERMINATION PROTEIN"/>
    <property type="match status" value="1"/>
</dbReference>
<evidence type="ECO:0000313" key="6">
    <source>
        <dbReference type="EMBL" id="RUL81398.1"/>
    </source>
</evidence>
<evidence type="ECO:0000256" key="2">
    <source>
        <dbReference type="ARBA" id="ARBA00022692"/>
    </source>
</evidence>
<dbReference type="PANTHER" id="PTHR22550:SF5">
    <property type="entry name" value="LEUCINE ZIPPER PROTEIN 4"/>
    <property type="match status" value="1"/>
</dbReference>
<evidence type="ECO:0000256" key="4">
    <source>
        <dbReference type="ARBA" id="ARBA00023136"/>
    </source>
</evidence>
<feature type="domain" description="VWFA" evidence="5">
    <location>
        <begin position="86"/>
        <end position="293"/>
    </location>
</feature>
<evidence type="ECO:0000259" key="5">
    <source>
        <dbReference type="PROSITE" id="PS50234"/>
    </source>
</evidence>
<dbReference type="SUPFAM" id="SSF53300">
    <property type="entry name" value="vWA-like"/>
    <property type="match status" value="1"/>
</dbReference>
<sequence>MRLSEPWWLLLLLLLPVPWLAERARPRLRWPSLSLLPPRAWKAGGSGWRRQIPLLLRASSIACLAVAMARPQTIAGQTRVRSEGVAIVVAVDCSLTMTAEDVPTGSGDGPISRLEAARRTIDRFILGRPDDPIGLVTFATFPDLACPPTLDHDVLRALVASVEPARPGENATNIGDAIVWALRASLDADTQRRVVILLTDGQNQPDASATPDWLDPDEAATLVRRLGGRLYAIGLGAPGGTVRVGIPGTGISYPETLLEGYDPEALARWADLAGGAAFGAEDAEALDRIFDRIDALETSPVTGQIRTRYREEYPPWVAAALILLAIDRLSSASRARRLP</sequence>
<dbReference type="Proteomes" id="UP000280296">
    <property type="component" value="Unassembled WGS sequence"/>
</dbReference>
<keyword evidence="7" id="KW-1185">Reference proteome</keyword>